<dbReference type="Gene3D" id="2.60.120.260">
    <property type="entry name" value="Galactose-binding domain-like"/>
    <property type="match status" value="1"/>
</dbReference>
<evidence type="ECO:0000313" key="9">
    <source>
        <dbReference type="RefSeq" id="XP_017311120.1"/>
    </source>
</evidence>
<keyword evidence="3" id="KW-0175">Coiled coil</keyword>
<sequence>MFQCNQKAANQGKEMLHCSPRLLANGYYNPKVPTIRQICYKETPISIFKKRKGKCRVGGACHNLISKFNMCDFPSQEKQGPMVKSEISPQHASPPSRCFLVVRKMVLLPLLLCLLGFGVWFCYMSVNKQLFQPAEYLTRATYIRNQADLLEEIKFLKLTIRNQSLEQKKEFQKLAIRQQRLEQKDVEELIRRSLSRYRADGIGMADYALESLGAAVIASTETHKTKYCKVFGISVWCNNNGPETAIQPEVSPGKCWGFKGHQGFLLISLPYYVCITHVTLEHLPRVLSPKGHIGSAPRDFAVYGKVNKKDGGKLLGEFTYDYDGEPIQTFEISNSSNEAYGLVELRILSNWGHPEYTCVYRFRVHSQPVW</sequence>
<evidence type="ECO:0000313" key="8">
    <source>
        <dbReference type="Proteomes" id="UP000221080"/>
    </source>
</evidence>
<dbReference type="AlphaFoldDB" id="A0A2D0Q176"/>
<keyword evidence="1 6" id="KW-0812">Transmembrane</keyword>
<dbReference type="InterPro" id="IPR012919">
    <property type="entry name" value="SUN_dom"/>
</dbReference>
<comment type="subcellular location">
    <subcellularLocation>
        <location evidence="5">Nucleus inner membrane</location>
        <topology evidence="5">Single-pass type II membrane protein</topology>
    </subcellularLocation>
</comment>
<dbReference type="KEGG" id="ipu:108257696"/>
<evidence type="ECO:0000256" key="5">
    <source>
        <dbReference type="ARBA" id="ARBA00037816"/>
    </source>
</evidence>
<proteinExistence type="predicted"/>
<dbReference type="PANTHER" id="PTHR12911">
    <property type="entry name" value="SAD1/UNC-84-LIKE PROTEIN-RELATED"/>
    <property type="match status" value="1"/>
</dbReference>
<evidence type="ECO:0000256" key="6">
    <source>
        <dbReference type="SAM" id="Phobius"/>
    </source>
</evidence>
<feature type="domain" description="SUN" evidence="7">
    <location>
        <begin position="204"/>
        <end position="369"/>
    </location>
</feature>
<dbReference type="PANTHER" id="PTHR12911:SF22">
    <property type="entry name" value="SUN DOMAIN-CONTAINING PROTEIN 2"/>
    <property type="match status" value="1"/>
</dbReference>
<name>A0A2D0Q176_ICTPU</name>
<organism evidence="8 9">
    <name type="scientific">Ictalurus punctatus</name>
    <name type="common">Channel catfish</name>
    <name type="synonym">Silurus punctatus</name>
    <dbReference type="NCBI Taxonomy" id="7998"/>
    <lineage>
        <taxon>Eukaryota</taxon>
        <taxon>Metazoa</taxon>
        <taxon>Chordata</taxon>
        <taxon>Craniata</taxon>
        <taxon>Vertebrata</taxon>
        <taxon>Euteleostomi</taxon>
        <taxon>Actinopterygii</taxon>
        <taxon>Neopterygii</taxon>
        <taxon>Teleostei</taxon>
        <taxon>Ostariophysi</taxon>
        <taxon>Siluriformes</taxon>
        <taxon>Ictaluridae</taxon>
        <taxon>Ictalurus</taxon>
    </lineage>
</organism>
<dbReference type="GO" id="GO:0034993">
    <property type="term" value="C:meiotic nuclear membrane microtubule tethering complex"/>
    <property type="evidence" value="ECO:0007669"/>
    <property type="project" value="TreeGrafter"/>
</dbReference>
<gene>
    <name evidence="9" type="primary">LOC108257696</name>
</gene>
<dbReference type="FunFam" id="2.60.120.260:FF:000009">
    <property type="entry name" value="SUN domain-containing protein 1 isoform X1"/>
    <property type="match status" value="1"/>
</dbReference>
<reference evidence="9" key="2">
    <citation type="submission" date="2025-08" db="UniProtKB">
        <authorList>
            <consortium name="RefSeq"/>
        </authorList>
    </citation>
    <scope>IDENTIFICATION</scope>
    <source>
        <tissue evidence="9">Blood</tissue>
    </source>
</reference>
<dbReference type="InterPro" id="IPR045119">
    <property type="entry name" value="SUN1-5"/>
</dbReference>
<protein>
    <submittedName>
        <fullName evidence="9">SUN domain-containing protein 2-like</fullName>
    </submittedName>
</protein>
<dbReference type="GeneID" id="108257696"/>
<dbReference type="GO" id="GO:0043495">
    <property type="term" value="F:protein-membrane adaptor activity"/>
    <property type="evidence" value="ECO:0007669"/>
    <property type="project" value="TreeGrafter"/>
</dbReference>
<dbReference type="RefSeq" id="XP_017311120.1">
    <property type="nucleotide sequence ID" value="XM_017455631.3"/>
</dbReference>
<dbReference type="PROSITE" id="PS51469">
    <property type="entry name" value="SUN"/>
    <property type="match status" value="1"/>
</dbReference>
<dbReference type="OrthoDB" id="342281at2759"/>
<keyword evidence="2 6" id="KW-1133">Transmembrane helix</keyword>
<keyword evidence="4 6" id="KW-0472">Membrane</keyword>
<reference evidence="8" key="1">
    <citation type="journal article" date="2016" name="Nat. Commun.">
        <title>The channel catfish genome sequence provides insights into the evolution of scale formation in teleosts.</title>
        <authorList>
            <person name="Liu Z."/>
            <person name="Liu S."/>
            <person name="Yao J."/>
            <person name="Bao L."/>
            <person name="Zhang J."/>
            <person name="Li Y."/>
            <person name="Jiang C."/>
            <person name="Sun L."/>
            <person name="Wang R."/>
            <person name="Zhang Y."/>
            <person name="Zhou T."/>
            <person name="Zeng Q."/>
            <person name="Fu Q."/>
            <person name="Gao S."/>
            <person name="Li N."/>
            <person name="Koren S."/>
            <person name="Jiang Y."/>
            <person name="Zimin A."/>
            <person name="Xu P."/>
            <person name="Phillippy A.M."/>
            <person name="Geng X."/>
            <person name="Song L."/>
            <person name="Sun F."/>
            <person name="Li C."/>
            <person name="Wang X."/>
            <person name="Chen A."/>
            <person name="Jin Y."/>
            <person name="Yuan Z."/>
            <person name="Yang Y."/>
            <person name="Tan S."/>
            <person name="Peatman E."/>
            <person name="Lu J."/>
            <person name="Qin Z."/>
            <person name="Dunham R."/>
            <person name="Li Z."/>
            <person name="Sonstegard T."/>
            <person name="Feng J."/>
            <person name="Danzmann R.G."/>
            <person name="Schroeder S."/>
            <person name="Scheffler B."/>
            <person name="Duke M.V."/>
            <person name="Ballard L."/>
            <person name="Kucuktas H."/>
            <person name="Kaltenboeck L."/>
            <person name="Liu H."/>
            <person name="Armbruster J."/>
            <person name="Xie Y."/>
            <person name="Kirby M.L."/>
            <person name="Tian Y."/>
            <person name="Flanagan M.E."/>
            <person name="Mu W."/>
            <person name="Waldbieser G.C."/>
        </authorList>
    </citation>
    <scope>NUCLEOTIDE SEQUENCE [LARGE SCALE GENOMIC DNA]</scope>
    <source>
        <strain evidence="8">SDA103</strain>
    </source>
</reference>
<accession>A0A2D0Q176</accession>
<evidence type="ECO:0000259" key="7">
    <source>
        <dbReference type="PROSITE" id="PS51469"/>
    </source>
</evidence>
<dbReference type="Proteomes" id="UP000221080">
    <property type="component" value="Chromosome 25"/>
</dbReference>
<evidence type="ECO:0000256" key="3">
    <source>
        <dbReference type="ARBA" id="ARBA00023054"/>
    </source>
</evidence>
<dbReference type="Pfam" id="PF07738">
    <property type="entry name" value="Sad1_UNC"/>
    <property type="match status" value="1"/>
</dbReference>
<evidence type="ECO:0000256" key="2">
    <source>
        <dbReference type="ARBA" id="ARBA00022989"/>
    </source>
</evidence>
<evidence type="ECO:0000256" key="4">
    <source>
        <dbReference type="ARBA" id="ARBA00023136"/>
    </source>
</evidence>
<feature type="transmembrane region" description="Helical" evidence="6">
    <location>
        <begin position="106"/>
        <end position="126"/>
    </location>
</feature>
<keyword evidence="8" id="KW-1185">Reference proteome</keyword>
<dbReference type="GO" id="GO:0005637">
    <property type="term" value="C:nuclear inner membrane"/>
    <property type="evidence" value="ECO:0007669"/>
    <property type="project" value="UniProtKB-SubCell"/>
</dbReference>
<evidence type="ECO:0000256" key="1">
    <source>
        <dbReference type="ARBA" id="ARBA00022692"/>
    </source>
</evidence>